<keyword evidence="3" id="KW-1185">Reference proteome</keyword>
<dbReference type="Gene3D" id="1.10.150.50">
    <property type="entry name" value="Transcription Factor, Ets-1"/>
    <property type="match status" value="1"/>
</dbReference>
<evidence type="ECO:0000313" key="2">
    <source>
        <dbReference type="EMBL" id="KAH3747584.1"/>
    </source>
</evidence>
<evidence type="ECO:0000259" key="1">
    <source>
        <dbReference type="PROSITE" id="PS50105"/>
    </source>
</evidence>
<dbReference type="Proteomes" id="UP000828390">
    <property type="component" value="Unassembled WGS sequence"/>
</dbReference>
<dbReference type="AlphaFoldDB" id="A0A9D4DDX9"/>
<dbReference type="PROSITE" id="PS50105">
    <property type="entry name" value="SAM_DOMAIN"/>
    <property type="match status" value="1"/>
</dbReference>
<dbReference type="SUPFAM" id="SSF47769">
    <property type="entry name" value="SAM/Pointed domain"/>
    <property type="match status" value="1"/>
</dbReference>
<gene>
    <name evidence="2" type="ORF">DPMN_182012</name>
</gene>
<name>A0A9D4DDX9_DREPO</name>
<dbReference type="InterPro" id="IPR013761">
    <property type="entry name" value="SAM/pointed_sf"/>
</dbReference>
<evidence type="ECO:0000313" key="3">
    <source>
        <dbReference type="Proteomes" id="UP000828390"/>
    </source>
</evidence>
<accession>A0A9D4DDX9</accession>
<organism evidence="2 3">
    <name type="scientific">Dreissena polymorpha</name>
    <name type="common">Zebra mussel</name>
    <name type="synonym">Mytilus polymorpha</name>
    <dbReference type="NCBI Taxonomy" id="45954"/>
    <lineage>
        <taxon>Eukaryota</taxon>
        <taxon>Metazoa</taxon>
        <taxon>Spiralia</taxon>
        <taxon>Lophotrochozoa</taxon>
        <taxon>Mollusca</taxon>
        <taxon>Bivalvia</taxon>
        <taxon>Autobranchia</taxon>
        <taxon>Heteroconchia</taxon>
        <taxon>Euheterodonta</taxon>
        <taxon>Imparidentia</taxon>
        <taxon>Neoheterodontei</taxon>
        <taxon>Myida</taxon>
        <taxon>Dreissenoidea</taxon>
        <taxon>Dreissenidae</taxon>
        <taxon>Dreissena</taxon>
    </lineage>
</organism>
<reference evidence="2" key="2">
    <citation type="submission" date="2020-11" db="EMBL/GenBank/DDBJ databases">
        <authorList>
            <person name="McCartney M.A."/>
            <person name="Auch B."/>
            <person name="Kono T."/>
            <person name="Mallez S."/>
            <person name="Becker A."/>
            <person name="Gohl D.M."/>
            <person name="Silverstein K.A.T."/>
            <person name="Koren S."/>
            <person name="Bechman K.B."/>
            <person name="Herman A."/>
            <person name="Abrahante J.E."/>
            <person name="Garbe J."/>
        </authorList>
    </citation>
    <scope>NUCLEOTIDE SEQUENCE</scope>
    <source>
        <strain evidence="2">Duluth1</strain>
        <tissue evidence="2">Whole animal</tissue>
    </source>
</reference>
<feature type="domain" description="SAM" evidence="1">
    <location>
        <begin position="59"/>
        <end position="88"/>
    </location>
</feature>
<comment type="caution">
    <text evidence="2">The sequence shown here is derived from an EMBL/GenBank/DDBJ whole genome shotgun (WGS) entry which is preliminary data.</text>
</comment>
<dbReference type="InterPro" id="IPR001660">
    <property type="entry name" value="SAM"/>
</dbReference>
<dbReference type="Pfam" id="PF07647">
    <property type="entry name" value="SAM_2"/>
    <property type="match status" value="1"/>
</dbReference>
<proteinExistence type="predicted"/>
<reference evidence="2" key="1">
    <citation type="journal article" date="2019" name="bioRxiv">
        <title>The Genome of the Zebra Mussel, Dreissena polymorpha: A Resource for Invasive Species Research.</title>
        <authorList>
            <person name="McCartney M.A."/>
            <person name="Auch B."/>
            <person name="Kono T."/>
            <person name="Mallez S."/>
            <person name="Zhang Y."/>
            <person name="Obille A."/>
            <person name="Becker A."/>
            <person name="Abrahante J.E."/>
            <person name="Garbe J."/>
            <person name="Badalamenti J.P."/>
            <person name="Herman A."/>
            <person name="Mangelson H."/>
            <person name="Liachko I."/>
            <person name="Sullivan S."/>
            <person name="Sone E.D."/>
            <person name="Koren S."/>
            <person name="Silverstein K.A.T."/>
            <person name="Beckman K.B."/>
            <person name="Gohl D.M."/>
        </authorList>
    </citation>
    <scope>NUCLEOTIDE SEQUENCE</scope>
    <source>
        <strain evidence="2">Duluth1</strain>
        <tissue evidence="2">Whole animal</tissue>
    </source>
</reference>
<sequence>MSLIFALQVQVSTVTPHQPHGRREEVGQIIPVLRDPRKRGLIVSSGGLNQVGAGQINDWTVENVKHWLLGIEMERFTEMFTEGGISGA</sequence>
<protein>
    <recommendedName>
        <fullName evidence="1">SAM domain-containing protein</fullName>
    </recommendedName>
</protein>
<dbReference type="EMBL" id="JAIWYP010000010">
    <property type="protein sequence ID" value="KAH3747584.1"/>
    <property type="molecule type" value="Genomic_DNA"/>
</dbReference>